<dbReference type="PANTHER" id="PTHR12526:SF640">
    <property type="entry name" value="COLANIC ACID BIOSYNTHESIS GLYCOSYLTRANSFERASE WCAL-RELATED"/>
    <property type="match status" value="1"/>
</dbReference>
<comment type="caution">
    <text evidence="5">The sequence shown here is derived from an EMBL/GenBank/DDBJ whole genome shotgun (WGS) entry which is preliminary data.</text>
</comment>
<protein>
    <submittedName>
        <fullName evidence="5">Glycosyltransferase</fullName>
        <ecNumber evidence="5">2.4.-.-</ecNumber>
    </submittedName>
</protein>
<evidence type="ECO:0000313" key="5">
    <source>
        <dbReference type="EMBL" id="MCL1631553.1"/>
    </source>
</evidence>
<dbReference type="Pfam" id="PF00534">
    <property type="entry name" value="Glycos_transf_1"/>
    <property type="match status" value="1"/>
</dbReference>
<evidence type="ECO:0000259" key="4">
    <source>
        <dbReference type="Pfam" id="PF00534"/>
    </source>
</evidence>
<evidence type="ECO:0000256" key="3">
    <source>
        <dbReference type="ARBA" id="ARBA00022679"/>
    </source>
</evidence>
<comment type="similarity">
    <text evidence="1">Belongs to the glycosyltransferase group 1 family. Glycosyltransferase 4 subfamily.</text>
</comment>
<dbReference type="Gene3D" id="3.40.50.2000">
    <property type="entry name" value="Glycogen Phosphorylase B"/>
    <property type="match status" value="2"/>
</dbReference>
<evidence type="ECO:0000313" key="6">
    <source>
        <dbReference type="Proteomes" id="UP001203004"/>
    </source>
</evidence>
<keyword evidence="6" id="KW-1185">Reference proteome</keyword>
<dbReference type="PANTHER" id="PTHR12526">
    <property type="entry name" value="GLYCOSYLTRANSFERASE"/>
    <property type="match status" value="1"/>
</dbReference>
<dbReference type="Proteomes" id="UP001203004">
    <property type="component" value="Unassembled WGS sequence"/>
</dbReference>
<feature type="domain" description="Glycosyl transferase family 1" evidence="4">
    <location>
        <begin position="221"/>
        <end position="386"/>
    </location>
</feature>
<keyword evidence="3 5" id="KW-0808">Transferase</keyword>
<dbReference type="InterPro" id="IPR001296">
    <property type="entry name" value="Glyco_trans_1"/>
</dbReference>
<organism evidence="5 6">
    <name type="scientific">Sporolactobacillus mangiferae</name>
    <dbReference type="NCBI Taxonomy" id="2940498"/>
    <lineage>
        <taxon>Bacteria</taxon>
        <taxon>Bacillati</taxon>
        <taxon>Bacillota</taxon>
        <taxon>Bacilli</taxon>
        <taxon>Bacillales</taxon>
        <taxon>Sporolactobacillaceae</taxon>
        <taxon>Sporolactobacillus</taxon>
    </lineage>
</organism>
<reference evidence="5 6" key="1">
    <citation type="submission" date="2022-05" db="EMBL/GenBank/DDBJ databases">
        <title>Sporolactobacillus sp nov CPB3-1, isolated from tree bark (Mangifera indica L.).</title>
        <authorList>
            <person name="Phuengjayaem S."/>
            <person name="Tanasupawat S."/>
        </authorList>
    </citation>
    <scope>NUCLEOTIDE SEQUENCE [LARGE SCALE GENOMIC DNA]</scope>
    <source>
        <strain evidence="5 6">CPB3-1</strain>
    </source>
</reference>
<dbReference type="EC" id="2.4.-.-" evidence="5"/>
<evidence type="ECO:0000256" key="2">
    <source>
        <dbReference type="ARBA" id="ARBA00022676"/>
    </source>
</evidence>
<dbReference type="RefSeq" id="WP_249099739.1">
    <property type="nucleotide sequence ID" value="NZ_JAMAST010000004.1"/>
</dbReference>
<accession>A0ABT0MA69</accession>
<keyword evidence="2 5" id="KW-0328">Glycosyltransferase</keyword>
<proteinExistence type="inferred from homology"/>
<name>A0ABT0MA69_9BACL</name>
<dbReference type="EMBL" id="JAMAST010000004">
    <property type="protein sequence ID" value="MCL1631553.1"/>
    <property type="molecule type" value="Genomic_DNA"/>
</dbReference>
<dbReference type="SUPFAM" id="SSF53756">
    <property type="entry name" value="UDP-Glycosyltransferase/glycogen phosphorylase"/>
    <property type="match status" value="1"/>
</dbReference>
<gene>
    <name evidence="5" type="ORF">M3N64_06270</name>
</gene>
<dbReference type="GO" id="GO:0016757">
    <property type="term" value="F:glycosyltransferase activity"/>
    <property type="evidence" value="ECO:0007669"/>
    <property type="project" value="UniProtKB-KW"/>
</dbReference>
<sequence>MKILFLVGEFPKLSQTFILNQMTGMMDAGHDVTILAKKSASDAKVHPDVLNYELMNQVVYYGDSRQSDTRFAKAAVFIRAFCAHLAARFYKKNYIGTISFRDLLKMPNLILLIRKLNQIDLTDRTTVLAHFGPNGLLAQKCIDLGLLRGRLFTAFHGYDMLRYVKQKGVNAYQDLFRSPSFILPISDFWKRRCIELGADPSRIVVHHMGIDLLRFDAHPSQPAKPLIIVSAARLVEKKGLAYGIEAVGRLIKKGHSVRYLIAGDGPLREKLQQQIETKRLTKQIRLVGWKTQDEWIDLMKSAQVVLAPSVTASDGDMEGIPVQLMEAMAMRKIVVSTVHSGIPELIQDGENGFLFAEKDADALADLLARILQSPEKWNRITQNARRTVKERFNIQKLNADLLRLFAEKG</sequence>
<evidence type="ECO:0000256" key="1">
    <source>
        <dbReference type="ARBA" id="ARBA00009481"/>
    </source>
</evidence>